<feature type="compositionally biased region" description="Basic residues" evidence="1">
    <location>
        <begin position="123"/>
        <end position="134"/>
    </location>
</feature>
<dbReference type="EMBL" id="JBBNAG010000002">
    <property type="protein sequence ID" value="KAK9158305.1"/>
    <property type="molecule type" value="Genomic_DNA"/>
</dbReference>
<evidence type="ECO:0000313" key="2">
    <source>
        <dbReference type="EMBL" id="KAK9158305.1"/>
    </source>
</evidence>
<evidence type="ECO:0000256" key="1">
    <source>
        <dbReference type="SAM" id="MobiDB-lite"/>
    </source>
</evidence>
<feature type="region of interest" description="Disordered" evidence="1">
    <location>
        <begin position="72"/>
        <end position="141"/>
    </location>
</feature>
<comment type="caution">
    <text evidence="2">The sequence shown here is derived from an EMBL/GenBank/DDBJ whole genome shotgun (WGS) entry which is preliminary data.</text>
</comment>
<sequence length="141" mass="15880">MAAKQALVWYRTKSGEHLSLCACTHPEQIEEQLERAGDESDELESGMTWHERIGGMNCNDVLESATVALQQADDSGCADRPAGQRAGEGSGSGEPLTRTASRDSKPRRNQRHQRSERHDVTTRRRLLATRRRRRKEIEIPS</sequence>
<gene>
    <name evidence="2" type="ORF">Scep_004879</name>
</gene>
<protein>
    <submittedName>
        <fullName evidence="2">Uncharacterized protein</fullName>
    </submittedName>
</protein>
<name>A0AAP0PX07_9MAGN</name>
<organism evidence="2 3">
    <name type="scientific">Stephania cephalantha</name>
    <dbReference type="NCBI Taxonomy" id="152367"/>
    <lineage>
        <taxon>Eukaryota</taxon>
        <taxon>Viridiplantae</taxon>
        <taxon>Streptophyta</taxon>
        <taxon>Embryophyta</taxon>
        <taxon>Tracheophyta</taxon>
        <taxon>Spermatophyta</taxon>
        <taxon>Magnoliopsida</taxon>
        <taxon>Ranunculales</taxon>
        <taxon>Menispermaceae</taxon>
        <taxon>Menispermoideae</taxon>
        <taxon>Cissampelideae</taxon>
        <taxon>Stephania</taxon>
    </lineage>
</organism>
<reference evidence="2 3" key="1">
    <citation type="submission" date="2024-01" db="EMBL/GenBank/DDBJ databases">
        <title>Genome assemblies of Stephania.</title>
        <authorList>
            <person name="Yang L."/>
        </authorList>
    </citation>
    <scope>NUCLEOTIDE SEQUENCE [LARGE SCALE GENOMIC DNA]</scope>
    <source>
        <strain evidence="2">JXDWG</strain>
        <tissue evidence="2">Leaf</tissue>
    </source>
</reference>
<dbReference type="Proteomes" id="UP001419268">
    <property type="component" value="Unassembled WGS sequence"/>
</dbReference>
<proteinExistence type="predicted"/>
<keyword evidence="3" id="KW-1185">Reference proteome</keyword>
<accession>A0AAP0PX07</accession>
<evidence type="ECO:0000313" key="3">
    <source>
        <dbReference type="Proteomes" id="UP001419268"/>
    </source>
</evidence>
<dbReference type="AlphaFoldDB" id="A0AAP0PX07"/>